<organism evidence="3 5">
    <name type="scientific">Coemansia reversa (strain ATCC 12441 / NRRL 1564)</name>
    <dbReference type="NCBI Taxonomy" id="763665"/>
    <lineage>
        <taxon>Eukaryota</taxon>
        <taxon>Fungi</taxon>
        <taxon>Fungi incertae sedis</taxon>
        <taxon>Zoopagomycota</taxon>
        <taxon>Kickxellomycotina</taxon>
        <taxon>Kickxellomycetes</taxon>
        <taxon>Kickxellales</taxon>
        <taxon>Kickxellaceae</taxon>
        <taxon>Coemansia</taxon>
    </lineage>
</organism>
<dbReference type="Gene3D" id="3.30.450.70">
    <property type="match status" value="1"/>
</dbReference>
<dbReference type="Pfam" id="PF04628">
    <property type="entry name" value="Sedlin_N"/>
    <property type="match status" value="1"/>
</dbReference>
<dbReference type="SUPFAM" id="SSF64356">
    <property type="entry name" value="SNARE-like"/>
    <property type="match status" value="1"/>
</dbReference>
<dbReference type="EMBL" id="KZ303496">
    <property type="protein sequence ID" value="PIA17145.1"/>
    <property type="molecule type" value="Genomic_DNA"/>
</dbReference>
<sequence>IHCVAILNRQGNPLYLRNFDKQQEDVKFHYLVYTSCDVIEERLEENKNGDLFLGLLQTIGDMAVYGYMTNTGKKIILVTSVSIESAAIRSARIKEICQSVHAAYIAMVCNPFN</sequence>
<dbReference type="CDD" id="cd14854">
    <property type="entry name" value="TRAPPC2L"/>
    <property type="match status" value="1"/>
</dbReference>
<dbReference type="InterPro" id="IPR044760">
    <property type="entry name" value="TRAPPC2L"/>
</dbReference>
<gene>
    <name evidence="4" type="ORF">COEREDRAFT_23198</name>
    <name evidence="3" type="ORF">COEREDRAFT_25679</name>
</gene>
<dbReference type="InterPro" id="IPR006722">
    <property type="entry name" value="Sedlin"/>
</dbReference>
<comment type="similarity">
    <text evidence="1">Belongs to the TRAPP small subunits family. Sedlin subfamily.</text>
</comment>
<feature type="non-terminal residue" evidence="3">
    <location>
        <position position="113"/>
    </location>
</feature>
<proteinExistence type="inferred from homology"/>
<dbReference type="Proteomes" id="UP000242474">
    <property type="component" value="Unassembled WGS sequence"/>
</dbReference>
<evidence type="ECO:0000313" key="4">
    <source>
        <dbReference type="EMBL" id="PIA17161.1"/>
    </source>
</evidence>
<evidence type="ECO:0000256" key="1">
    <source>
        <dbReference type="ARBA" id="ARBA00006626"/>
    </source>
</evidence>
<dbReference type="AlphaFoldDB" id="A0A2G5BDR3"/>
<name>A0A2G5BDR3_COERN</name>
<reference evidence="3 5" key="1">
    <citation type="journal article" date="2015" name="Genome Biol. Evol.">
        <title>Phylogenomic analyses indicate that early fungi evolved digesting cell walls of algal ancestors of land plants.</title>
        <authorList>
            <person name="Chang Y."/>
            <person name="Wang S."/>
            <person name="Sekimoto S."/>
            <person name="Aerts A.L."/>
            <person name="Choi C."/>
            <person name="Clum A."/>
            <person name="LaButti K.M."/>
            <person name="Lindquist E.A."/>
            <person name="Yee Ngan C."/>
            <person name="Ohm R.A."/>
            <person name="Salamov A.A."/>
            <person name="Grigoriev I.V."/>
            <person name="Spatafora J.W."/>
            <person name="Berbee M.L."/>
        </authorList>
    </citation>
    <scope>NUCLEOTIDE SEQUENCE [LARGE SCALE GENOMIC DNA]</scope>
    <source>
        <strain evidence="3 5">NRRL 1564</strain>
    </source>
</reference>
<dbReference type="STRING" id="763665.A0A2G5BDR3"/>
<evidence type="ECO:0000313" key="3">
    <source>
        <dbReference type="EMBL" id="PIA17145.1"/>
    </source>
</evidence>
<protein>
    <recommendedName>
        <fullName evidence="2">Trafficking protein particle complex subunit 2-like protein</fullName>
    </recommendedName>
</protein>
<evidence type="ECO:0000313" key="5">
    <source>
        <dbReference type="Proteomes" id="UP000242474"/>
    </source>
</evidence>
<dbReference type="OrthoDB" id="18320at2759"/>
<dbReference type="EMBL" id="KZ303496">
    <property type="protein sequence ID" value="PIA17161.1"/>
    <property type="molecule type" value="Genomic_DNA"/>
</dbReference>
<keyword evidence="5" id="KW-1185">Reference proteome</keyword>
<dbReference type="GO" id="GO:0006888">
    <property type="term" value="P:endoplasmic reticulum to Golgi vesicle-mediated transport"/>
    <property type="evidence" value="ECO:0007669"/>
    <property type="project" value="InterPro"/>
</dbReference>
<evidence type="ECO:0000256" key="2">
    <source>
        <dbReference type="ARBA" id="ARBA00024408"/>
    </source>
</evidence>
<dbReference type="GO" id="GO:0005737">
    <property type="term" value="C:cytoplasm"/>
    <property type="evidence" value="ECO:0007669"/>
    <property type="project" value="GOC"/>
</dbReference>
<dbReference type="InterPro" id="IPR011012">
    <property type="entry name" value="Longin-like_dom_sf"/>
</dbReference>
<accession>A0A2G5BDR3</accession>
<feature type="non-terminal residue" evidence="3">
    <location>
        <position position="1"/>
    </location>
</feature>
<dbReference type="PANTHER" id="PTHR12403">
    <property type="entry name" value="TRAFFICKING PROTEIN PARTICLE COMPLEX SUBUNIT 2"/>
    <property type="match status" value="1"/>
</dbReference>